<evidence type="ECO:0000313" key="5">
    <source>
        <dbReference type="Proteomes" id="UP000524535"/>
    </source>
</evidence>
<reference evidence="4 5" key="1">
    <citation type="submission" date="2020-08" db="EMBL/GenBank/DDBJ databases">
        <title>Genomic Encyclopedia of Type Strains, Phase IV (KMG-V): Genome sequencing to study the core and pangenomes of soil and plant-associated prokaryotes.</title>
        <authorList>
            <person name="Whitman W."/>
        </authorList>
    </citation>
    <scope>NUCLEOTIDE SEQUENCE [LARGE SCALE GENOMIC DNA]</scope>
    <source>
        <strain evidence="2 5">SEMIA 444</strain>
        <strain evidence="1 4">SEMIA 448</strain>
        <strain evidence="3 6">SEMIA 452</strain>
    </source>
</reference>
<proteinExistence type="predicted"/>
<comment type="caution">
    <text evidence="2">The sequence shown here is derived from an EMBL/GenBank/DDBJ whole genome shotgun (WGS) entry which is preliminary data.</text>
</comment>
<dbReference type="Proteomes" id="UP000576087">
    <property type="component" value="Unassembled WGS sequence"/>
</dbReference>
<evidence type="ECO:0000313" key="6">
    <source>
        <dbReference type="Proteomes" id="UP000576087"/>
    </source>
</evidence>
<dbReference type="EMBL" id="JACIGY010000003">
    <property type="protein sequence ID" value="MBB4412535.1"/>
    <property type="molecule type" value="Genomic_DNA"/>
</dbReference>
<dbReference type="EMBL" id="JACIHM010000003">
    <property type="protein sequence ID" value="MBB4447167.1"/>
    <property type="molecule type" value="Genomic_DNA"/>
</dbReference>
<evidence type="ECO:0000313" key="2">
    <source>
        <dbReference type="EMBL" id="MBB4412535.1"/>
    </source>
</evidence>
<sequence length="147" mass="15962">MDNRLSDVHSIAGELLRRGDIGQDNTAQESSRIVRVERHTVARSPAVIPAAAPPGFDEEIRKLSTTIEAIRRSVEFTEAHVALGAGPAKALEGDIEPVVSGHRNWAKPFLITGNLVLLVMLLVEIHDNRVGTTVFSLYDAFVAMLIG</sequence>
<keyword evidence="5" id="KW-1185">Reference proteome</keyword>
<protein>
    <submittedName>
        <fullName evidence="2">Uncharacterized protein</fullName>
    </submittedName>
</protein>
<name>A0A7W6THK0_9HYPH</name>
<evidence type="ECO:0000313" key="4">
    <source>
        <dbReference type="Proteomes" id="UP000520770"/>
    </source>
</evidence>
<evidence type="ECO:0000313" key="1">
    <source>
        <dbReference type="EMBL" id="MBB4349244.1"/>
    </source>
</evidence>
<dbReference type="Proteomes" id="UP000524535">
    <property type="component" value="Unassembled WGS sequence"/>
</dbReference>
<dbReference type="Proteomes" id="UP000520770">
    <property type="component" value="Unassembled WGS sequence"/>
</dbReference>
<dbReference type="EMBL" id="JACIGW010000003">
    <property type="protein sequence ID" value="MBB4349244.1"/>
    <property type="molecule type" value="Genomic_DNA"/>
</dbReference>
<dbReference type="RefSeq" id="WP_183824218.1">
    <property type="nucleotide sequence ID" value="NZ_JACIGW010000003.1"/>
</dbReference>
<gene>
    <name evidence="2" type="ORF">GGE31_003048</name>
    <name evidence="1" type="ORF">GGE33_003006</name>
    <name evidence="3" type="ORF">GGE35_002989</name>
</gene>
<evidence type="ECO:0000313" key="3">
    <source>
        <dbReference type="EMBL" id="MBB4447167.1"/>
    </source>
</evidence>
<organism evidence="2 5">
    <name type="scientific">Aliirhizobium cellulosilyticum</name>
    <dbReference type="NCBI Taxonomy" id="393664"/>
    <lineage>
        <taxon>Bacteria</taxon>
        <taxon>Pseudomonadati</taxon>
        <taxon>Pseudomonadota</taxon>
        <taxon>Alphaproteobacteria</taxon>
        <taxon>Hyphomicrobiales</taxon>
        <taxon>Rhizobiaceae</taxon>
        <taxon>Aliirhizobium</taxon>
    </lineage>
</organism>
<accession>A0A7W6THK0</accession>
<dbReference type="AlphaFoldDB" id="A0A7W6THK0"/>